<reference evidence="1 2" key="1">
    <citation type="submission" date="2021-04" db="EMBL/GenBank/DDBJ databases">
        <authorList>
            <person name="Bliznina A."/>
        </authorList>
    </citation>
    <scope>NUCLEOTIDE SEQUENCE [LARGE SCALE GENOMIC DNA]</scope>
</reference>
<gene>
    <name evidence="1" type="ORF">OKIOD_LOCUS1006</name>
</gene>
<keyword evidence="2" id="KW-1185">Reference proteome</keyword>
<accession>A0ABN7RKL3</accession>
<evidence type="ECO:0000313" key="1">
    <source>
        <dbReference type="EMBL" id="CAG5080025.1"/>
    </source>
</evidence>
<evidence type="ECO:0000313" key="2">
    <source>
        <dbReference type="Proteomes" id="UP001158576"/>
    </source>
</evidence>
<organism evidence="1 2">
    <name type="scientific">Oikopleura dioica</name>
    <name type="common">Tunicate</name>
    <dbReference type="NCBI Taxonomy" id="34765"/>
    <lineage>
        <taxon>Eukaryota</taxon>
        <taxon>Metazoa</taxon>
        <taxon>Chordata</taxon>
        <taxon>Tunicata</taxon>
        <taxon>Appendicularia</taxon>
        <taxon>Copelata</taxon>
        <taxon>Oikopleuridae</taxon>
        <taxon>Oikopleura</taxon>
    </lineage>
</organism>
<name>A0ABN7RKL3_OIKDI</name>
<dbReference type="EMBL" id="OU015568">
    <property type="protein sequence ID" value="CAG5080025.1"/>
    <property type="molecule type" value="Genomic_DNA"/>
</dbReference>
<protein>
    <submittedName>
        <fullName evidence="1">Oidioi.mRNA.OKI2018_I69.PAR.g9448.t1.cds</fullName>
    </submittedName>
</protein>
<dbReference type="Proteomes" id="UP001158576">
    <property type="component" value="Chromosome PAR"/>
</dbReference>
<proteinExistence type="predicted"/>
<sequence>MKIGLKLGYSFLALLFIALIVTGVELVIRFSTNESLFDKPDVDTYSRVEIHKNRSDLENKTMNVTTLYGNSVKNGTMSILPMFKDAAHDFCASMNMSLPTKRVRVIDAPENFGIRTYWLDVNFTFPEISVPESPLKNEAEKILRSFKLYETQVYLLRLPKKQGIDDRICARAQYCDRERFFSRRFVCEDNMFDEKNHYHLLNDEFLNETYNVIYDNTSSFPSTNPSFYLGNIEDFSASASGIRWCPTNPLKPIGLADQNKGLLALFPYSNARAICF</sequence>